<dbReference type="GeneID" id="82881535"/>
<dbReference type="EMBL" id="BJNB01000011">
    <property type="protein sequence ID" value="GEB97474.1"/>
    <property type="molecule type" value="Genomic_DNA"/>
</dbReference>
<reference evidence="1 3" key="1">
    <citation type="submission" date="2014-08" db="EMBL/GenBank/DDBJ databases">
        <title>Complete genome sequence of Corynebacterium flavescens OJ8(T)(=DSM 20296(T)), isolated from cheese.</title>
        <authorList>
            <person name="Ruckert C."/>
            <person name="Albersmeier A."/>
            <person name="Winkler A."/>
            <person name="Kalinowski J."/>
        </authorList>
    </citation>
    <scope>NUCLEOTIDE SEQUENCE [LARGE SCALE GENOMIC DNA]</scope>
    <source>
        <strain evidence="1 3">OJ8</strain>
    </source>
</reference>
<reference evidence="2 4" key="2">
    <citation type="submission" date="2019-06" db="EMBL/GenBank/DDBJ databases">
        <title>Whole genome shotgun sequence of Corynebacterium flavescens NBRC 14136.</title>
        <authorList>
            <person name="Hosoyama A."/>
            <person name="Uohara A."/>
            <person name="Ohji S."/>
            <person name="Ichikawa N."/>
        </authorList>
    </citation>
    <scope>NUCLEOTIDE SEQUENCE [LARGE SCALE GENOMIC DNA]</scope>
    <source>
        <strain evidence="2 4">NBRC 14136</strain>
    </source>
</reference>
<dbReference type="RefSeq" id="WP_075730873.1">
    <property type="nucleotide sequence ID" value="NZ_BJNB01000011.1"/>
</dbReference>
<dbReference type="STRING" id="28028.CFLV_12775"/>
<keyword evidence="3" id="KW-1185">Reference proteome</keyword>
<dbReference type="Proteomes" id="UP000315353">
    <property type="component" value="Unassembled WGS sequence"/>
</dbReference>
<sequence>MSENLYVRTTMNVAGVGSAIHVAELAEKDAQTCTLLRMIALAPNDSVMGAATPRTSVGSIDIPHSEVPHPDTYSNFPDIVAERVDAETFAGLWNEAMALYGEI</sequence>
<dbReference type="Proteomes" id="UP000185479">
    <property type="component" value="Chromosome"/>
</dbReference>
<protein>
    <submittedName>
        <fullName evidence="1">Uncharacterized protein</fullName>
    </submittedName>
</protein>
<gene>
    <name evidence="2" type="ORF">CFL01nite_09690</name>
    <name evidence="1" type="ORF">CFLV_12775</name>
</gene>
<evidence type="ECO:0000313" key="3">
    <source>
        <dbReference type="Proteomes" id="UP000185479"/>
    </source>
</evidence>
<evidence type="ECO:0000313" key="1">
    <source>
        <dbReference type="EMBL" id="APT87934.1"/>
    </source>
</evidence>
<evidence type="ECO:0000313" key="2">
    <source>
        <dbReference type="EMBL" id="GEB97474.1"/>
    </source>
</evidence>
<organism evidence="1 3">
    <name type="scientific">Corynebacterium flavescens</name>
    <dbReference type="NCBI Taxonomy" id="28028"/>
    <lineage>
        <taxon>Bacteria</taxon>
        <taxon>Bacillati</taxon>
        <taxon>Actinomycetota</taxon>
        <taxon>Actinomycetes</taxon>
        <taxon>Mycobacteriales</taxon>
        <taxon>Corynebacteriaceae</taxon>
        <taxon>Corynebacterium</taxon>
    </lineage>
</organism>
<proteinExistence type="predicted"/>
<dbReference type="AlphaFoldDB" id="A0A1L7CQ14"/>
<name>A0A1L7CQ14_CORFL</name>
<accession>A0A1L7CQ14</accession>
<evidence type="ECO:0000313" key="4">
    <source>
        <dbReference type="Proteomes" id="UP000315353"/>
    </source>
</evidence>
<dbReference type="EMBL" id="CP009246">
    <property type="protein sequence ID" value="APT87934.1"/>
    <property type="molecule type" value="Genomic_DNA"/>
</dbReference>
<dbReference type="KEGG" id="cfc:CFLV_12775"/>
<dbReference type="OrthoDB" id="4414653at2"/>